<dbReference type="AlphaFoldDB" id="A0A7D8V3A2"/>
<comment type="caution">
    <text evidence="9">The sequence shown here is derived from an EMBL/GenBank/DDBJ whole genome shotgun (WGS) entry which is preliminary data.</text>
</comment>
<dbReference type="InterPro" id="IPR023230">
    <property type="entry name" value="Glyco_hydro_2_CS"/>
</dbReference>
<dbReference type="SUPFAM" id="SSF74650">
    <property type="entry name" value="Galactose mutarotase-like"/>
    <property type="match status" value="1"/>
</dbReference>
<evidence type="ECO:0000259" key="8">
    <source>
        <dbReference type="SMART" id="SM01038"/>
    </source>
</evidence>
<dbReference type="InterPro" id="IPR050347">
    <property type="entry name" value="Bact_Beta-galactosidase"/>
</dbReference>
<comment type="catalytic activity">
    <reaction evidence="1">
        <text>Hydrolysis of terminal non-reducing beta-D-galactose residues in beta-D-galactosides.</text>
        <dbReference type="EC" id="3.2.1.23"/>
    </reaction>
</comment>
<proteinExistence type="inferred from homology"/>
<dbReference type="Pfam" id="PF02929">
    <property type="entry name" value="Bgal_small_N"/>
    <property type="match status" value="1"/>
</dbReference>
<evidence type="ECO:0000313" key="10">
    <source>
        <dbReference type="Proteomes" id="UP000473826"/>
    </source>
</evidence>
<dbReference type="PROSITE" id="PS00608">
    <property type="entry name" value="GLYCOSYL_HYDROL_F2_2"/>
    <property type="match status" value="1"/>
</dbReference>
<dbReference type="OrthoDB" id="408320at2759"/>
<evidence type="ECO:0000256" key="7">
    <source>
        <dbReference type="SAM" id="MobiDB-lite"/>
    </source>
</evidence>
<dbReference type="PRINTS" id="PR00132">
    <property type="entry name" value="GLHYDRLASE2"/>
</dbReference>
<evidence type="ECO:0000256" key="4">
    <source>
        <dbReference type="ARBA" id="ARBA00022801"/>
    </source>
</evidence>
<dbReference type="Gene3D" id="2.60.40.10">
    <property type="entry name" value="Immunoglobulins"/>
    <property type="match status" value="2"/>
</dbReference>
<dbReference type="Pfam" id="PF02836">
    <property type="entry name" value="Glyco_hydro_2_C"/>
    <property type="match status" value="1"/>
</dbReference>
<keyword evidence="10" id="KW-1185">Reference proteome</keyword>
<evidence type="ECO:0000313" key="9">
    <source>
        <dbReference type="EMBL" id="TXT12778.1"/>
    </source>
</evidence>
<dbReference type="Gene3D" id="3.20.20.80">
    <property type="entry name" value="Glycosidases"/>
    <property type="match status" value="1"/>
</dbReference>
<keyword evidence="5" id="KW-0326">Glycosidase</keyword>
<reference evidence="9 10" key="1">
    <citation type="journal article" date="2019" name="PLoS Genet.">
        <title>Convergent evolution of linked mating-type loci in basidiomycete fungi.</title>
        <authorList>
            <person name="Sun S."/>
            <person name="Coelho M.A."/>
            <person name="Heitman J."/>
            <person name="Nowrousian M."/>
        </authorList>
    </citation>
    <scope>NUCLEOTIDE SEQUENCE [LARGE SCALE GENOMIC DNA]</scope>
    <source>
        <strain evidence="9 10">CBS 4282</strain>
    </source>
</reference>
<dbReference type="InterPro" id="IPR008979">
    <property type="entry name" value="Galactose-bd-like_sf"/>
</dbReference>
<dbReference type="SUPFAM" id="SSF49303">
    <property type="entry name" value="beta-Galactosidase/glucuronidase domain"/>
    <property type="match status" value="2"/>
</dbReference>
<dbReference type="InterPro" id="IPR006101">
    <property type="entry name" value="Glyco_hydro_2"/>
</dbReference>
<evidence type="ECO:0000256" key="6">
    <source>
        <dbReference type="ARBA" id="ARBA00032230"/>
    </source>
</evidence>
<dbReference type="Pfam" id="PF16353">
    <property type="entry name" value="LacZ_4"/>
    <property type="match status" value="1"/>
</dbReference>
<dbReference type="Pfam" id="PF02837">
    <property type="entry name" value="Glyco_hydro_2_N"/>
    <property type="match status" value="1"/>
</dbReference>
<dbReference type="InterPro" id="IPR004199">
    <property type="entry name" value="B-gal_small/dom_5"/>
</dbReference>
<comment type="similarity">
    <text evidence="2">Belongs to the glycosyl hydrolase 2 family.</text>
</comment>
<dbReference type="InterPro" id="IPR014718">
    <property type="entry name" value="GH-type_carb-bd"/>
</dbReference>
<dbReference type="InterPro" id="IPR032312">
    <property type="entry name" value="LacZ_4"/>
</dbReference>
<dbReference type="PANTHER" id="PTHR46323:SF2">
    <property type="entry name" value="BETA-GALACTOSIDASE"/>
    <property type="match status" value="1"/>
</dbReference>
<gene>
    <name evidence="9" type="ORF">VHUM_01179</name>
</gene>
<dbReference type="InterPro" id="IPR006103">
    <property type="entry name" value="Glyco_hydro_2_cat"/>
</dbReference>
<dbReference type="Gene3D" id="2.70.98.10">
    <property type="match status" value="1"/>
</dbReference>
<dbReference type="Proteomes" id="UP000473826">
    <property type="component" value="Unassembled WGS sequence"/>
</dbReference>
<dbReference type="PANTHER" id="PTHR46323">
    <property type="entry name" value="BETA-GALACTOSIDASE"/>
    <property type="match status" value="1"/>
</dbReference>
<dbReference type="InterPro" id="IPR023232">
    <property type="entry name" value="Glyco_hydro_2_AS"/>
</dbReference>
<dbReference type="InterPro" id="IPR017853">
    <property type="entry name" value="GH"/>
</dbReference>
<evidence type="ECO:0000256" key="1">
    <source>
        <dbReference type="ARBA" id="ARBA00001412"/>
    </source>
</evidence>
<feature type="region of interest" description="Disordered" evidence="7">
    <location>
        <begin position="1"/>
        <end position="24"/>
    </location>
</feature>
<evidence type="ECO:0000256" key="3">
    <source>
        <dbReference type="ARBA" id="ARBA00012756"/>
    </source>
</evidence>
<sequence length="972" mass="107912">MEVIYCPGEHEDPRPGRGALPPRAWTDRTDAKQLRLNGDWRFRLSPTAAVPGGDDFAKAAFDDDSEQWSNLPVPSHWVLHGHGKPAYVNIPYPFPVDPPFVPTENPTGDYRYTFDLPKDWDLNSGKTILRFDGVDSWCKVWVNGTLLGTSSGSRVPVEFVASTALRAGANILAVRVHQWSAGSYLEDQDQWWMPGIFRDVTLLHRPDGSVGDHFVHVSYDHETGAGTLKVDATPSGRVVIPELGIDAPTGTLVSVPHVKPWTAETPRLYAGHLVTTGERVSLSVGFRTVAIEDGVITVNGKRILFRGVNRHEFHPDTGRAVTRETMLQDVLLMKRHNINAVRTSHYPPHPHFLDLCDEYGLWVIDENDYETHGFEQLNWQGNPSSTAVWKDALLDRVGRMVERDKNHPSVIIWSLGNEAGPGENIGHMADWIRRRDPSRLIHYEGDKTCKYVDMYSRMYVTHAEVDALGRRQEDPLDDPELDKKRRAMPFILCEYIHAMGNGPGGQAEYQRLFEKYPRCQGGFVWEWIDHCFKKTTADGREYWAYGGDFDEEIHDGNFIVDGLLFPDRTPSPGLIEYKKVIEPVAITYAGNGQVSIYNNRDFASLDDLIFTYKLERAGRGIAGGPLAVPAVGPRQTVTVPLPALSTTKDEQVWTITAVLAEDTKWGSAGHEVAWGQFAATEAPHRPLAPTLIAPVVDKAAGVVTVGPAEFSIASGQLIKLGQLPVHGLNLDIWRATTDNDRGQEYFEGTCWADVWKEANLDKVKHRVNRVAVDGNTFVVETRAAAGSYNRGLLTTYTWTAVEDNGVHLGVKAVPDGDWGDMVLPRLGVRVGLPTSLDQVSWYGYGPGEAYPDTRTGVKLGVYNLSVDDLQTPYVFPQENGSRIDVRWAELAGLSGGLRVEGAPLFSFAARRWTTEQLQAARHTTDLVPGNQVWLNIDYAVNGIGTASCGEGVLPEHQLRVAETEFSVILRPT</sequence>
<dbReference type="SUPFAM" id="SSF49785">
    <property type="entry name" value="Galactose-binding domain-like"/>
    <property type="match status" value="1"/>
</dbReference>
<dbReference type="Gene3D" id="2.60.120.260">
    <property type="entry name" value="Galactose-binding domain-like"/>
    <property type="match status" value="1"/>
</dbReference>
<evidence type="ECO:0000256" key="2">
    <source>
        <dbReference type="ARBA" id="ARBA00007401"/>
    </source>
</evidence>
<accession>A0A7D8V3A2</accession>
<dbReference type="SMART" id="SM01038">
    <property type="entry name" value="Bgal_small_N"/>
    <property type="match status" value="1"/>
</dbReference>
<dbReference type="EC" id="3.2.1.23" evidence="3"/>
<evidence type="ECO:0000256" key="5">
    <source>
        <dbReference type="ARBA" id="ARBA00023295"/>
    </source>
</evidence>
<dbReference type="GO" id="GO:0009341">
    <property type="term" value="C:beta-galactosidase complex"/>
    <property type="evidence" value="ECO:0007669"/>
    <property type="project" value="InterPro"/>
</dbReference>
<dbReference type="EMBL" id="QKWK01000003">
    <property type="protein sequence ID" value="TXT12778.1"/>
    <property type="molecule type" value="Genomic_DNA"/>
</dbReference>
<organism evidence="9 10">
    <name type="scientific">Vanrija humicola</name>
    <name type="common">Yeast</name>
    <name type="synonym">Cryptococcus humicola</name>
    <dbReference type="NCBI Taxonomy" id="5417"/>
    <lineage>
        <taxon>Eukaryota</taxon>
        <taxon>Fungi</taxon>
        <taxon>Dikarya</taxon>
        <taxon>Basidiomycota</taxon>
        <taxon>Agaricomycotina</taxon>
        <taxon>Tremellomycetes</taxon>
        <taxon>Trichosporonales</taxon>
        <taxon>Trichosporonaceae</taxon>
        <taxon>Vanrija</taxon>
    </lineage>
</organism>
<name>A0A7D8V3A2_VANHU</name>
<dbReference type="InterPro" id="IPR011013">
    <property type="entry name" value="Gal_mutarotase_sf_dom"/>
</dbReference>
<dbReference type="PROSITE" id="PS00719">
    <property type="entry name" value="GLYCOSYL_HYDROL_F2_1"/>
    <property type="match status" value="1"/>
</dbReference>
<dbReference type="SUPFAM" id="SSF51445">
    <property type="entry name" value="(Trans)glycosidases"/>
    <property type="match status" value="1"/>
</dbReference>
<dbReference type="InterPro" id="IPR006104">
    <property type="entry name" value="Glyco_hydro_2_N"/>
</dbReference>
<protein>
    <recommendedName>
        <fullName evidence="3">beta-galactosidase</fullName>
        <ecNumber evidence="3">3.2.1.23</ecNumber>
    </recommendedName>
    <alternativeName>
        <fullName evidence="6">Lactase</fullName>
    </alternativeName>
</protein>
<dbReference type="GO" id="GO:0030246">
    <property type="term" value="F:carbohydrate binding"/>
    <property type="evidence" value="ECO:0007669"/>
    <property type="project" value="InterPro"/>
</dbReference>
<keyword evidence="4" id="KW-0378">Hydrolase</keyword>
<dbReference type="GO" id="GO:0004565">
    <property type="term" value="F:beta-galactosidase activity"/>
    <property type="evidence" value="ECO:0007669"/>
    <property type="project" value="UniProtKB-EC"/>
</dbReference>
<dbReference type="GO" id="GO:0005990">
    <property type="term" value="P:lactose catabolic process"/>
    <property type="evidence" value="ECO:0007669"/>
    <property type="project" value="TreeGrafter"/>
</dbReference>
<feature type="domain" description="Beta galactosidase small chain/" evidence="8">
    <location>
        <begin position="704"/>
        <end position="970"/>
    </location>
</feature>
<dbReference type="InterPro" id="IPR036156">
    <property type="entry name" value="Beta-gal/glucu_dom_sf"/>
</dbReference>
<dbReference type="InterPro" id="IPR013783">
    <property type="entry name" value="Ig-like_fold"/>
</dbReference>